<comment type="caution">
    <text evidence="6">The sequence shown here is derived from an EMBL/GenBank/DDBJ whole genome shotgun (WGS) entry which is preliminary data.</text>
</comment>
<organism evidence="6 7">
    <name type="scientific">Dillenia turbinata</name>
    <dbReference type="NCBI Taxonomy" id="194707"/>
    <lineage>
        <taxon>Eukaryota</taxon>
        <taxon>Viridiplantae</taxon>
        <taxon>Streptophyta</taxon>
        <taxon>Embryophyta</taxon>
        <taxon>Tracheophyta</taxon>
        <taxon>Spermatophyta</taxon>
        <taxon>Magnoliopsida</taxon>
        <taxon>eudicotyledons</taxon>
        <taxon>Gunneridae</taxon>
        <taxon>Pentapetalae</taxon>
        <taxon>Dilleniales</taxon>
        <taxon>Dilleniaceae</taxon>
        <taxon>Dillenia</taxon>
    </lineage>
</organism>
<dbReference type="PROSITE" id="PS51005">
    <property type="entry name" value="NAC"/>
    <property type="match status" value="1"/>
</dbReference>
<keyword evidence="4" id="KW-0539">Nucleus</keyword>
<evidence type="ECO:0000256" key="4">
    <source>
        <dbReference type="ARBA" id="ARBA00023242"/>
    </source>
</evidence>
<dbReference type="InterPro" id="IPR003441">
    <property type="entry name" value="NAC-dom"/>
</dbReference>
<evidence type="ECO:0000313" key="7">
    <source>
        <dbReference type="Proteomes" id="UP001370490"/>
    </source>
</evidence>
<keyword evidence="2" id="KW-0238">DNA-binding</keyword>
<proteinExistence type="predicted"/>
<feature type="domain" description="NAC" evidence="5">
    <location>
        <begin position="14"/>
        <end position="150"/>
    </location>
</feature>
<accession>A0AAN8V6Q7</accession>
<dbReference type="PANTHER" id="PTHR31719">
    <property type="entry name" value="NAC TRANSCRIPTION FACTOR 56"/>
    <property type="match status" value="1"/>
</dbReference>
<name>A0AAN8V6Q7_9MAGN</name>
<dbReference type="GO" id="GO:0006355">
    <property type="term" value="P:regulation of DNA-templated transcription"/>
    <property type="evidence" value="ECO:0007669"/>
    <property type="project" value="InterPro"/>
</dbReference>
<dbReference type="Pfam" id="PF02365">
    <property type="entry name" value="NAM"/>
    <property type="match status" value="1"/>
</dbReference>
<protein>
    <submittedName>
        <fullName evidence="6">NAC domain</fullName>
    </submittedName>
</protein>
<dbReference type="Gene3D" id="2.170.150.80">
    <property type="entry name" value="NAC domain"/>
    <property type="match status" value="1"/>
</dbReference>
<keyword evidence="3" id="KW-0804">Transcription</keyword>
<evidence type="ECO:0000313" key="6">
    <source>
        <dbReference type="EMBL" id="KAK6928570.1"/>
    </source>
</evidence>
<dbReference type="SUPFAM" id="SSF101941">
    <property type="entry name" value="NAC domain"/>
    <property type="match status" value="1"/>
</dbReference>
<dbReference type="GO" id="GO:0003677">
    <property type="term" value="F:DNA binding"/>
    <property type="evidence" value="ECO:0007669"/>
    <property type="project" value="UniProtKB-KW"/>
</dbReference>
<evidence type="ECO:0000256" key="2">
    <source>
        <dbReference type="ARBA" id="ARBA00023125"/>
    </source>
</evidence>
<evidence type="ECO:0000256" key="1">
    <source>
        <dbReference type="ARBA" id="ARBA00023015"/>
    </source>
</evidence>
<dbReference type="InterPro" id="IPR036093">
    <property type="entry name" value="NAC_dom_sf"/>
</dbReference>
<evidence type="ECO:0000259" key="5">
    <source>
        <dbReference type="PROSITE" id="PS51005"/>
    </source>
</evidence>
<evidence type="ECO:0000256" key="3">
    <source>
        <dbReference type="ARBA" id="ARBA00023163"/>
    </source>
</evidence>
<dbReference type="PANTHER" id="PTHR31719:SF130">
    <property type="entry name" value="NAC DOMAIN-CONTAINING PROTEIN 18"/>
    <property type="match status" value="1"/>
</dbReference>
<gene>
    <name evidence="6" type="ORF">RJ641_007161</name>
</gene>
<dbReference type="Proteomes" id="UP001370490">
    <property type="component" value="Unassembled WGS sequence"/>
</dbReference>
<reference evidence="6 7" key="1">
    <citation type="submission" date="2023-12" db="EMBL/GenBank/DDBJ databases">
        <title>A high-quality genome assembly for Dillenia turbinata (Dilleniales).</title>
        <authorList>
            <person name="Chanderbali A."/>
        </authorList>
    </citation>
    <scope>NUCLEOTIDE SEQUENCE [LARGE SCALE GENOMIC DNA]</scope>
    <source>
        <strain evidence="6">LSX21</strain>
        <tissue evidence="6">Leaf</tissue>
    </source>
</reference>
<keyword evidence="1" id="KW-0805">Transcription regulation</keyword>
<dbReference type="EMBL" id="JBAMMX010000014">
    <property type="protein sequence ID" value="KAK6928570.1"/>
    <property type="molecule type" value="Genomic_DNA"/>
</dbReference>
<keyword evidence="7" id="KW-1185">Reference proteome</keyword>
<sequence>MQNSNFISIGGIKVPVGYGFHPTDEEIIVHYLRKKVDSLPFPASIIPEFDAFSLSPTNLPGNLNEKRYFFSKRREIKKKFRVMFGSGYWKSTKKKVQVLDSKSKQVIGIKKKLVFCGENSHSPSKGYWVMHEYNLVGGQHDWVVCLVFFKKKGKPKHDLSSSVITQASSSDHEEVSSYI</sequence>
<dbReference type="AlphaFoldDB" id="A0AAN8V6Q7"/>